<sequence>MRNEHIWKRSIRKRLLAEGREHISSRNKIRPSRITGNNCFYKYKFSEKIAEEKRNVLSQNFNKIGSKDKQDIYFVGFLKRKSINLKRSKGFRKKSSIKYRIRVGTYDEKVCKKAFSALHGVSNKRIERLSSYMALTNLLKIQTRPCCCKAFKSLFRKPELRVLFSNNLTYIQAMPRLGLEHEVLEAFTGDLRRCSKLRLSR</sequence>
<dbReference type="AlphaFoldDB" id="A0ABD1EF22"/>
<gene>
    <name evidence="1" type="ORF">ABEB36_011336</name>
</gene>
<evidence type="ECO:0000313" key="1">
    <source>
        <dbReference type="EMBL" id="KAL1493245.1"/>
    </source>
</evidence>
<dbReference type="EMBL" id="JBDJPC010000008">
    <property type="protein sequence ID" value="KAL1493245.1"/>
    <property type="molecule type" value="Genomic_DNA"/>
</dbReference>
<dbReference type="Proteomes" id="UP001566132">
    <property type="component" value="Unassembled WGS sequence"/>
</dbReference>
<name>A0ABD1EF22_HYPHA</name>
<keyword evidence="2" id="KW-1185">Reference proteome</keyword>
<protein>
    <submittedName>
        <fullName evidence="1">Uncharacterized protein</fullName>
    </submittedName>
</protein>
<evidence type="ECO:0000313" key="2">
    <source>
        <dbReference type="Proteomes" id="UP001566132"/>
    </source>
</evidence>
<proteinExistence type="predicted"/>
<organism evidence="1 2">
    <name type="scientific">Hypothenemus hampei</name>
    <name type="common">Coffee berry borer</name>
    <dbReference type="NCBI Taxonomy" id="57062"/>
    <lineage>
        <taxon>Eukaryota</taxon>
        <taxon>Metazoa</taxon>
        <taxon>Ecdysozoa</taxon>
        <taxon>Arthropoda</taxon>
        <taxon>Hexapoda</taxon>
        <taxon>Insecta</taxon>
        <taxon>Pterygota</taxon>
        <taxon>Neoptera</taxon>
        <taxon>Endopterygota</taxon>
        <taxon>Coleoptera</taxon>
        <taxon>Polyphaga</taxon>
        <taxon>Cucujiformia</taxon>
        <taxon>Curculionidae</taxon>
        <taxon>Scolytinae</taxon>
        <taxon>Hypothenemus</taxon>
    </lineage>
</organism>
<accession>A0ABD1EF22</accession>
<comment type="caution">
    <text evidence="1">The sequence shown here is derived from an EMBL/GenBank/DDBJ whole genome shotgun (WGS) entry which is preliminary data.</text>
</comment>
<reference evidence="1 2" key="1">
    <citation type="submission" date="2024-05" db="EMBL/GenBank/DDBJ databases">
        <title>Genetic variation in Jamaican populations of the coffee berry borer (Hypothenemus hampei).</title>
        <authorList>
            <person name="Errbii M."/>
            <person name="Myrie A."/>
        </authorList>
    </citation>
    <scope>NUCLEOTIDE SEQUENCE [LARGE SCALE GENOMIC DNA]</scope>
    <source>
        <strain evidence="1">JA-Hopewell-2020-01-JO</strain>
        <tissue evidence="1">Whole body</tissue>
    </source>
</reference>